<keyword evidence="1" id="KW-0812">Transmembrane</keyword>
<keyword evidence="1" id="KW-1133">Transmembrane helix</keyword>
<keyword evidence="1" id="KW-0472">Membrane</keyword>
<evidence type="ECO:0000256" key="1">
    <source>
        <dbReference type="SAM" id="Phobius"/>
    </source>
</evidence>
<evidence type="ECO:0000313" key="2">
    <source>
        <dbReference type="EMBL" id="KKL62331.1"/>
    </source>
</evidence>
<protein>
    <submittedName>
        <fullName evidence="2">Uncharacterized protein</fullName>
    </submittedName>
</protein>
<proteinExistence type="predicted"/>
<reference evidence="2" key="1">
    <citation type="journal article" date="2015" name="Nature">
        <title>Complex archaea that bridge the gap between prokaryotes and eukaryotes.</title>
        <authorList>
            <person name="Spang A."/>
            <person name="Saw J.H."/>
            <person name="Jorgensen S.L."/>
            <person name="Zaremba-Niedzwiedzka K."/>
            <person name="Martijn J."/>
            <person name="Lind A.E."/>
            <person name="van Eijk R."/>
            <person name="Schleper C."/>
            <person name="Guy L."/>
            <person name="Ettema T.J."/>
        </authorList>
    </citation>
    <scope>NUCLEOTIDE SEQUENCE</scope>
</reference>
<sequence>MGNIPNLGPTILTGIANSAGVFFGLPRKSARWIIKNTGANPLLYHFKPFSSDSNFTTLDANTTEPQPIVDQVMGIHVKSVVVSTTFEAIASYDYLR</sequence>
<organism evidence="2">
    <name type="scientific">marine sediment metagenome</name>
    <dbReference type="NCBI Taxonomy" id="412755"/>
    <lineage>
        <taxon>unclassified sequences</taxon>
        <taxon>metagenomes</taxon>
        <taxon>ecological metagenomes</taxon>
    </lineage>
</organism>
<name>A0A0F9E7Z3_9ZZZZ</name>
<feature type="transmembrane region" description="Helical" evidence="1">
    <location>
        <begin position="6"/>
        <end position="25"/>
    </location>
</feature>
<accession>A0A0F9E7Z3</accession>
<comment type="caution">
    <text evidence="2">The sequence shown here is derived from an EMBL/GenBank/DDBJ whole genome shotgun (WGS) entry which is preliminary data.</text>
</comment>
<gene>
    <name evidence="2" type="ORF">LCGC14_2186270</name>
</gene>
<dbReference type="EMBL" id="LAZR01028524">
    <property type="protein sequence ID" value="KKL62331.1"/>
    <property type="molecule type" value="Genomic_DNA"/>
</dbReference>
<dbReference type="AlphaFoldDB" id="A0A0F9E7Z3"/>